<evidence type="ECO:0000313" key="1">
    <source>
        <dbReference type="EMBL" id="KAJ1099824.1"/>
    </source>
</evidence>
<accession>A0AAV7M9R4</accession>
<sequence>MEKISVRCVASRTVLRCSVMGSIESMWSEICLVKEVKLDHLTRVLRDTCLAFCNEKDLCLYQLPTWLSVCPMISEAVPGSHDISIVQDVYHVPLCGEPGVLHVLPVQYPVVPNKCKYMGLVKQCTK</sequence>
<keyword evidence="2" id="KW-1185">Reference proteome</keyword>
<dbReference type="EMBL" id="JANPWB010000014">
    <property type="protein sequence ID" value="KAJ1099824.1"/>
    <property type="molecule type" value="Genomic_DNA"/>
</dbReference>
<dbReference type="AlphaFoldDB" id="A0AAV7M9R4"/>
<evidence type="ECO:0000313" key="2">
    <source>
        <dbReference type="Proteomes" id="UP001066276"/>
    </source>
</evidence>
<comment type="caution">
    <text evidence="1">The sequence shown here is derived from an EMBL/GenBank/DDBJ whole genome shotgun (WGS) entry which is preliminary data.</text>
</comment>
<proteinExistence type="predicted"/>
<reference evidence="1" key="1">
    <citation type="journal article" date="2022" name="bioRxiv">
        <title>Sequencing and chromosome-scale assembly of the giantPleurodeles waltlgenome.</title>
        <authorList>
            <person name="Brown T."/>
            <person name="Elewa A."/>
            <person name="Iarovenko S."/>
            <person name="Subramanian E."/>
            <person name="Araus A.J."/>
            <person name="Petzold A."/>
            <person name="Susuki M."/>
            <person name="Suzuki K.-i.T."/>
            <person name="Hayashi T."/>
            <person name="Toyoda A."/>
            <person name="Oliveira C."/>
            <person name="Osipova E."/>
            <person name="Leigh N.D."/>
            <person name="Simon A."/>
            <person name="Yun M.H."/>
        </authorList>
    </citation>
    <scope>NUCLEOTIDE SEQUENCE</scope>
    <source>
        <strain evidence="1">20211129_DDA</strain>
        <tissue evidence="1">Liver</tissue>
    </source>
</reference>
<organism evidence="1 2">
    <name type="scientific">Pleurodeles waltl</name>
    <name type="common">Iberian ribbed newt</name>
    <dbReference type="NCBI Taxonomy" id="8319"/>
    <lineage>
        <taxon>Eukaryota</taxon>
        <taxon>Metazoa</taxon>
        <taxon>Chordata</taxon>
        <taxon>Craniata</taxon>
        <taxon>Vertebrata</taxon>
        <taxon>Euteleostomi</taxon>
        <taxon>Amphibia</taxon>
        <taxon>Batrachia</taxon>
        <taxon>Caudata</taxon>
        <taxon>Salamandroidea</taxon>
        <taxon>Salamandridae</taxon>
        <taxon>Pleurodelinae</taxon>
        <taxon>Pleurodeles</taxon>
    </lineage>
</organism>
<protein>
    <submittedName>
        <fullName evidence="1">Uncharacterized protein</fullName>
    </submittedName>
</protein>
<name>A0AAV7M9R4_PLEWA</name>
<gene>
    <name evidence="1" type="ORF">NDU88_004919</name>
</gene>
<dbReference type="Proteomes" id="UP001066276">
    <property type="component" value="Chromosome 10"/>
</dbReference>